<dbReference type="AGR" id="MGI:96974"/>
<dbReference type="GO" id="GO:0005576">
    <property type="term" value="C:extracellular region"/>
    <property type="evidence" value="ECO:0007669"/>
    <property type="project" value="UniProtKB-SubCell"/>
</dbReference>
<keyword evidence="2" id="KW-0964">Secreted</keyword>
<proteinExistence type="predicted"/>
<keyword evidence="3" id="KW-0732">Signal</keyword>
<keyword evidence="5" id="KW-1015">Disulfide bond</keyword>
<evidence type="ECO:0000256" key="3">
    <source>
        <dbReference type="ARBA" id="ARBA00022729"/>
    </source>
</evidence>
<dbReference type="MGI" id="MGI:96974">
    <property type="gene designation" value="Kitl"/>
</dbReference>
<dbReference type="ExpressionAtlas" id="A0A1W2P773">
    <property type="expression patterns" value="baseline and differential"/>
</dbReference>
<dbReference type="GO" id="GO:0005173">
    <property type="term" value="F:stem cell factor receptor binding"/>
    <property type="evidence" value="ECO:0007669"/>
    <property type="project" value="InterPro"/>
</dbReference>
<evidence type="ECO:0000256" key="4">
    <source>
        <dbReference type="ARBA" id="ARBA00023030"/>
    </source>
</evidence>
<organism evidence="7 9">
    <name type="scientific">Mus musculus</name>
    <name type="common">Mouse</name>
    <dbReference type="NCBI Taxonomy" id="10090"/>
    <lineage>
        <taxon>Eukaryota</taxon>
        <taxon>Metazoa</taxon>
        <taxon>Chordata</taxon>
        <taxon>Craniata</taxon>
        <taxon>Vertebrata</taxon>
        <taxon>Euteleostomi</taxon>
        <taxon>Mammalia</taxon>
        <taxon>Eutheria</taxon>
        <taxon>Euarchontoglires</taxon>
        <taxon>Glires</taxon>
        <taxon>Rodentia</taxon>
        <taxon>Myomorpha</taxon>
        <taxon>Muroidea</taxon>
        <taxon>Muridae</taxon>
        <taxon>Murinae</taxon>
        <taxon>Mus</taxon>
        <taxon>Mus</taxon>
    </lineage>
</organism>
<reference evidence="7" key="4">
    <citation type="submission" date="2025-09" db="UniProtKB">
        <authorList>
            <consortium name="Ensembl"/>
        </authorList>
    </citation>
    <scope>IDENTIFICATION</scope>
    <source>
        <strain evidence="7">C57BL/6J</strain>
    </source>
</reference>
<dbReference type="InterPro" id="IPR003452">
    <property type="entry name" value="SCF"/>
</dbReference>
<dbReference type="Proteomes" id="UP000000589">
    <property type="component" value="Chromosome 10"/>
</dbReference>
<keyword evidence="6" id="KW-0325">Glycoprotein</keyword>
<dbReference type="VEuPathDB" id="HostDB:ENSMUSG00000019966"/>
<dbReference type="GO" id="GO:0007155">
    <property type="term" value="P:cell adhesion"/>
    <property type="evidence" value="ECO:0007669"/>
    <property type="project" value="InterPro"/>
</dbReference>
<dbReference type="Ensembl" id="ENSMUST00000218200.2">
    <property type="protein sequence ID" value="ENSMUSP00000151554.2"/>
    <property type="gene ID" value="ENSMUSG00000019966.19"/>
</dbReference>
<dbReference type="OrthoDB" id="8445223at2759"/>
<reference evidence="7 9" key="2">
    <citation type="journal article" date="2011" name="PLoS Biol.">
        <title>Modernizing reference genome assemblies.</title>
        <authorList>
            <person name="Church D.M."/>
            <person name="Schneider V.A."/>
            <person name="Graves T."/>
            <person name="Auger K."/>
            <person name="Cunningham F."/>
            <person name="Bouk N."/>
            <person name="Chen H.C."/>
            <person name="Agarwala R."/>
            <person name="McLaren W.M."/>
            <person name="Ritchie G.R."/>
            <person name="Albracht D."/>
            <person name="Kremitzki M."/>
            <person name="Rock S."/>
            <person name="Kotkiewicz H."/>
            <person name="Kremitzki C."/>
            <person name="Wollam A."/>
            <person name="Trani L."/>
            <person name="Fulton L."/>
            <person name="Fulton R."/>
            <person name="Matthews L."/>
            <person name="Whitehead S."/>
            <person name="Chow W."/>
            <person name="Torrance J."/>
            <person name="Dunn M."/>
            <person name="Harden G."/>
            <person name="Threadgold G."/>
            <person name="Wood J."/>
            <person name="Collins J."/>
            <person name="Heath P."/>
            <person name="Griffiths G."/>
            <person name="Pelan S."/>
            <person name="Grafham D."/>
            <person name="Eichler E.E."/>
            <person name="Weinstock G."/>
            <person name="Mardis E.R."/>
            <person name="Wilson R.K."/>
            <person name="Howe K."/>
            <person name="Flicek P."/>
            <person name="Hubbard T."/>
        </authorList>
    </citation>
    <scope>NUCLEOTIDE SEQUENCE [LARGE SCALE GENOMIC DNA]</scope>
    <source>
        <strain evidence="7 9">C57BL/6J</strain>
    </source>
</reference>
<keyword evidence="4" id="KW-0339">Growth factor</keyword>
<dbReference type="Antibodypedia" id="3883">
    <property type="antibodies" value="925 antibodies from 48 providers"/>
</dbReference>
<dbReference type="GO" id="GO:0008083">
    <property type="term" value="F:growth factor activity"/>
    <property type="evidence" value="ECO:0007669"/>
    <property type="project" value="UniProtKB-KW"/>
</dbReference>
<keyword evidence="9" id="KW-1185">Reference proteome</keyword>
<evidence type="ECO:0000313" key="7">
    <source>
        <dbReference type="Ensembl" id="ENSMUSP00000151554.2"/>
    </source>
</evidence>
<evidence type="ECO:0000256" key="5">
    <source>
        <dbReference type="ARBA" id="ARBA00023157"/>
    </source>
</evidence>
<gene>
    <name evidence="7 8" type="primary">Kitl</name>
</gene>
<evidence type="ECO:0000256" key="1">
    <source>
        <dbReference type="ARBA" id="ARBA00004613"/>
    </source>
</evidence>
<name>A0A1W2P773_MOUSE</name>
<dbReference type="PANTHER" id="PTHR11574:SF0">
    <property type="entry name" value="KIT LIGAND"/>
    <property type="match status" value="1"/>
</dbReference>
<reference evidence="7 9" key="1">
    <citation type="journal article" date="2009" name="PLoS Biol.">
        <title>Lineage-specific biology revealed by a finished genome assembly of the mouse.</title>
        <authorList>
            <consortium name="Mouse Genome Sequencing Consortium"/>
            <person name="Church D.M."/>
            <person name="Goodstadt L."/>
            <person name="Hillier L.W."/>
            <person name="Zody M.C."/>
            <person name="Goldstein S."/>
            <person name="She X."/>
            <person name="Bult C.J."/>
            <person name="Agarwala R."/>
            <person name="Cherry J.L."/>
            <person name="DiCuccio M."/>
            <person name="Hlavina W."/>
            <person name="Kapustin Y."/>
            <person name="Meric P."/>
            <person name="Maglott D."/>
            <person name="Birtle Z."/>
            <person name="Marques A.C."/>
            <person name="Graves T."/>
            <person name="Zhou S."/>
            <person name="Teague B."/>
            <person name="Potamousis K."/>
            <person name="Churas C."/>
            <person name="Place M."/>
            <person name="Herschleb J."/>
            <person name="Runnheim R."/>
            <person name="Forrest D."/>
            <person name="Amos-Landgraf J."/>
            <person name="Schwartz D.C."/>
            <person name="Cheng Z."/>
            <person name="Lindblad-Toh K."/>
            <person name="Eichler E.E."/>
            <person name="Ponting C.P."/>
        </authorList>
    </citation>
    <scope>NUCLEOTIDE SEQUENCE [LARGE SCALE GENOMIC DNA]</scope>
    <source>
        <strain evidence="7 9">C57BL/6J</strain>
    </source>
</reference>
<evidence type="ECO:0000256" key="6">
    <source>
        <dbReference type="ARBA" id="ARBA00023180"/>
    </source>
</evidence>
<evidence type="ECO:0000313" key="9">
    <source>
        <dbReference type="Proteomes" id="UP000000589"/>
    </source>
</evidence>
<dbReference type="OMA" id="TKGICRN"/>
<dbReference type="PANTHER" id="PTHR11574">
    <property type="entry name" value="KIT LIGAND"/>
    <property type="match status" value="1"/>
</dbReference>
<evidence type="ECO:0000256" key="2">
    <source>
        <dbReference type="ARBA" id="ARBA00022525"/>
    </source>
</evidence>
<sequence length="56" mass="6456">MALPALISLVIGFAFGALYWKKKQSSLTRAVENIQINEEDNEISMLQQKEREFQEV</sequence>
<dbReference type="Pfam" id="PF02404">
    <property type="entry name" value="SCF"/>
    <property type="match status" value="1"/>
</dbReference>
<reference evidence="7" key="3">
    <citation type="submission" date="2025-08" db="UniProtKB">
        <authorList>
            <consortium name="Ensembl"/>
        </authorList>
    </citation>
    <scope>IDENTIFICATION</scope>
    <source>
        <strain evidence="7">C57BL/6J</strain>
    </source>
</reference>
<dbReference type="AlphaFoldDB" id="A0A1W2P773"/>
<evidence type="ECO:0000313" key="8">
    <source>
        <dbReference type="MGI" id="MGI:96974"/>
    </source>
</evidence>
<dbReference type="Bgee" id="ENSMUSG00000019966">
    <property type="expression patterns" value="Expressed in habenula and 311 other cell types or tissues"/>
</dbReference>
<dbReference type="GeneTree" id="ENSGT00390000018272"/>
<accession>A0A1W2P773</accession>
<protein>
    <submittedName>
        <fullName evidence="7">Kit ligand</fullName>
    </submittedName>
</protein>
<comment type="subcellular location">
    <subcellularLocation>
        <location evidence="1">Secreted</location>
    </subcellularLocation>
</comment>
<dbReference type="GO" id="GO:0016020">
    <property type="term" value="C:membrane"/>
    <property type="evidence" value="ECO:0007669"/>
    <property type="project" value="InterPro"/>
</dbReference>